<sequence>MNSSPHATPSAVTAPVDEAEPTTAGADPALVADASAEAPSAPEAAVRGPSERGPRRHRGEQRKRDKRDVHGWLVLDKPVGMTSTHAVSIAKRLFSAKRAGHAGTLDPLASGCLPIALGEATKTVMFVMDGRKRYEFTVRWGEERDTDDAEGRVVAESAERPAPEAIQALLPQFTGTIEQVPPKYSAIKIEGERAYDIARDGETVDLKARPVEIHRLDLIATPDSDHAVFAAECGKGTYVRAIARDMGRLLGCRGHVSELRRTAVGPFAREDMIPLADLQAVCDRAAVGEGNLADALLPVSTALDDIPALAVSRADAARLQRGQAVLVRGRDAPIVRGTVYVTVAGQLLALADMDRGEIVPKRVFNLAGLHGRAGRQQGV</sequence>
<feature type="compositionally biased region" description="Polar residues" evidence="6">
    <location>
        <begin position="1"/>
        <end position="11"/>
    </location>
</feature>
<evidence type="ECO:0000313" key="10">
    <source>
        <dbReference type="Proteomes" id="UP000249130"/>
    </source>
</evidence>
<evidence type="ECO:0000256" key="3">
    <source>
        <dbReference type="ARBA" id="ARBA00022694"/>
    </source>
</evidence>
<dbReference type="GO" id="GO:0003723">
    <property type="term" value="F:RNA binding"/>
    <property type="evidence" value="ECO:0007669"/>
    <property type="project" value="InterPro"/>
</dbReference>
<accession>A0A327L1I2</accession>
<keyword evidence="3 5" id="KW-0819">tRNA processing</keyword>
<keyword evidence="10" id="KW-1185">Reference proteome</keyword>
<comment type="catalytic activity">
    <reaction evidence="1 5">
        <text>uridine(55) in tRNA = pseudouridine(55) in tRNA</text>
        <dbReference type="Rhea" id="RHEA:42532"/>
        <dbReference type="Rhea" id="RHEA-COMP:10101"/>
        <dbReference type="Rhea" id="RHEA-COMP:10102"/>
        <dbReference type="ChEBI" id="CHEBI:65314"/>
        <dbReference type="ChEBI" id="CHEBI:65315"/>
        <dbReference type="EC" id="5.4.99.25"/>
    </reaction>
</comment>
<gene>
    <name evidence="5" type="primary">truB</name>
    <name evidence="9" type="ORF">CH341_12955</name>
</gene>
<dbReference type="InterPro" id="IPR002501">
    <property type="entry name" value="PsdUridine_synth_N"/>
</dbReference>
<dbReference type="GO" id="GO:0031119">
    <property type="term" value="P:tRNA pseudouridine synthesis"/>
    <property type="evidence" value="ECO:0007669"/>
    <property type="project" value="UniProtKB-UniRule"/>
</dbReference>
<dbReference type="Pfam" id="PF01509">
    <property type="entry name" value="TruB_N"/>
    <property type="match status" value="1"/>
</dbReference>
<dbReference type="EC" id="5.4.99.25" evidence="5"/>
<dbReference type="InterPro" id="IPR014780">
    <property type="entry name" value="tRNA_psdUridine_synth_TruB"/>
</dbReference>
<feature type="compositionally biased region" description="Low complexity" evidence="6">
    <location>
        <begin position="24"/>
        <end position="46"/>
    </location>
</feature>
<evidence type="ECO:0000256" key="5">
    <source>
        <dbReference type="HAMAP-Rule" id="MF_01080"/>
    </source>
</evidence>
<dbReference type="GO" id="GO:1990481">
    <property type="term" value="P:mRNA pseudouridine synthesis"/>
    <property type="evidence" value="ECO:0007669"/>
    <property type="project" value="TreeGrafter"/>
</dbReference>
<dbReference type="AlphaFoldDB" id="A0A327L1I2"/>
<organism evidence="9 10">
    <name type="scientific">Rhodoplanes roseus</name>
    <dbReference type="NCBI Taxonomy" id="29409"/>
    <lineage>
        <taxon>Bacteria</taxon>
        <taxon>Pseudomonadati</taxon>
        <taxon>Pseudomonadota</taxon>
        <taxon>Alphaproteobacteria</taxon>
        <taxon>Hyphomicrobiales</taxon>
        <taxon>Nitrobacteraceae</taxon>
        <taxon>Rhodoplanes</taxon>
    </lineage>
</organism>
<feature type="domain" description="Pseudouridine synthase II N-terminal" evidence="7">
    <location>
        <begin position="91"/>
        <end position="239"/>
    </location>
</feature>
<dbReference type="RefSeq" id="WP_111419456.1">
    <property type="nucleotide sequence ID" value="NZ_NPEX01000075.1"/>
</dbReference>
<dbReference type="CDD" id="cd02573">
    <property type="entry name" value="PseudoU_synth_EcTruB"/>
    <property type="match status" value="1"/>
</dbReference>
<dbReference type="EMBL" id="NPEX01000075">
    <property type="protein sequence ID" value="RAI43703.1"/>
    <property type="molecule type" value="Genomic_DNA"/>
</dbReference>
<evidence type="ECO:0000256" key="6">
    <source>
        <dbReference type="SAM" id="MobiDB-lite"/>
    </source>
</evidence>
<dbReference type="InterPro" id="IPR020103">
    <property type="entry name" value="PsdUridine_synth_cat_dom_sf"/>
</dbReference>
<dbReference type="InterPro" id="IPR032819">
    <property type="entry name" value="TruB_C"/>
</dbReference>
<comment type="caution">
    <text evidence="9">The sequence shown here is derived from an EMBL/GenBank/DDBJ whole genome shotgun (WGS) entry which is preliminary data.</text>
</comment>
<reference evidence="9 10" key="1">
    <citation type="submission" date="2017-07" db="EMBL/GenBank/DDBJ databases">
        <title>Draft Genome Sequences of Select Purple Nonsulfur Bacteria.</title>
        <authorList>
            <person name="Lasarre B."/>
            <person name="Mckinlay J.B."/>
        </authorList>
    </citation>
    <scope>NUCLEOTIDE SEQUENCE [LARGE SCALE GENOMIC DNA]</scope>
    <source>
        <strain evidence="9 10">DSM 5909</strain>
    </source>
</reference>
<name>A0A327L1I2_9BRAD</name>
<comment type="similarity">
    <text evidence="2 5">Belongs to the pseudouridine synthase TruB family. Type 1 subfamily.</text>
</comment>
<comment type="function">
    <text evidence="5">Responsible for synthesis of pseudouridine from uracil-55 in the psi GC loop of transfer RNAs.</text>
</comment>
<proteinExistence type="inferred from homology"/>
<dbReference type="PANTHER" id="PTHR13767:SF2">
    <property type="entry name" value="PSEUDOURIDYLATE SYNTHASE TRUB1"/>
    <property type="match status" value="1"/>
</dbReference>
<dbReference type="PANTHER" id="PTHR13767">
    <property type="entry name" value="TRNA-PSEUDOURIDINE SYNTHASE"/>
    <property type="match status" value="1"/>
</dbReference>
<evidence type="ECO:0000259" key="7">
    <source>
        <dbReference type="Pfam" id="PF01509"/>
    </source>
</evidence>
<evidence type="ECO:0000259" key="8">
    <source>
        <dbReference type="Pfam" id="PF16198"/>
    </source>
</evidence>
<dbReference type="Pfam" id="PF16198">
    <property type="entry name" value="TruB_C_2"/>
    <property type="match status" value="1"/>
</dbReference>
<dbReference type="Gene3D" id="3.30.2350.10">
    <property type="entry name" value="Pseudouridine synthase"/>
    <property type="match status" value="1"/>
</dbReference>
<evidence type="ECO:0000256" key="2">
    <source>
        <dbReference type="ARBA" id="ARBA00005642"/>
    </source>
</evidence>
<evidence type="ECO:0000256" key="4">
    <source>
        <dbReference type="ARBA" id="ARBA00023235"/>
    </source>
</evidence>
<protein>
    <recommendedName>
        <fullName evidence="5">tRNA pseudouridine synthase B</fullName>
        <ecNumber evidence="5">5.4.99.25</ecNumber>
    </recommendedName>
    <alternativeName>
        <fullName evidence="5">tRNA pseudouridine(55) synthase</fullName>
        <shortName evidence="5">Psi55 synthase</shortName>
    </alternativeName>
    <alternativeName>
        <fullName evidence="5">tRNA pseudouridylate synthase</fullName>
    </alternativeName>
    <alternativeName>
        <fullName evidence="5">tRNA-uridine isomerase</fullName>
    </alternativeName>
</protein>
<keyword evidence="4 5" id="KW-0413">Isomerase</keyword>
<dbReference type="SUPFAM" id="SSF55120">
    <property type="entry name" value="Pseudouridine synthase"/>
    <property type="match status" value="1"/>
</dbReference>
<dbReference type="NCBIfam" id="TIGR00431">
    <property type="entry name" value="TruB"/>
    <property type="match status" value="1"/>
</dbReference>
<feature type="domain" description="tRNA pseudouridylate synthase B C-terminal" evidence="8">
    <location>
        <begin position="240"/>
        <end position="303"/>
    </location>
</feature>
<dbReference type="HAMAP" id="MF_01080">
    <property type="entry name" value="TruB_bact"/>
    <property type="match status" value="1"/>
</dbReference>
<evidence type="ECO:0000313" key="9">
    <source>
        <dbReference type="EMBL" id="RAI43703.1"/>
    </source>
</evidence>
<feature type="active site" description="Nucleophile" evidence="5">
    <location>
        <position position="106"/>
    </location>
</feature>
<dbReference type="Proteomes" id="UP000249130">
    <property type="component" value="Unassembled WGS sequence"/>
</dbReference>
<feature type="region of interest" description="Disordered" evidence="6">
    <location>
        <begin position="1"/>
        <end position="69"/>
    </location>
</feature>
<evidence type="ECO:0000256" key="1">
    <source>
        <dbReference type="ARBA" id="ARBA00000385"/>
    </source>
</evidence>
<dbReference type="OrthoDB" id="9802309at2"/>
<dbReference type="GO" id="GO:0160148">
    <property type="term" value="F:tRNA pseudouridine(55) synthase activity"/>
    <property type="evidence" value="ECO:0007669"/>
    <property type="project" value="UniProtKB-EC"/>
</dbReference>